<dbReference type="SMART" id="SM00456">
    <property type="entry name" value="WW"/>
    <property type="match status" value="1"/>
</dbReference>
<evidence type="ECO:0000256" key="1">
    <source>
        <dbReference type="ARBA" id="ARBA00004324"/>
    </source>
</evidence>
<evidence type="ECO:0000313" key="17">
    <source>
        <dbReference type="EMBL" id="KAJ8302220.1"/>
    </source>
</evidence>
<name>A0ABQ9EFK2_TEGGR</name>
<dbReference type="InterPro" id="IPR036020">
    <property type="entry name" value="WW_dom_sf"/>
</dbReference>
<accession>A0ABQ9EFK2</accession>
<keyword evidence="6" id="KW-0507">mRNA processing</keyword>
<evidence type="ECO:0000256" key="11">
    <source>
        <dbReference type="ARBA" id="ARBA00023187"/>
    </source>
</evidence>
<feature type="domain" description="WW" evidence="16">
    <location>
        <begin position="117"/>
        <end position="151"/>
    </location>
</feature>
<keyword evidence="9" id="KW-0805">Transcription regulation</keyword>
<evidence type="ECO:0000256" key="9">
    <source>
        <dbReference type="ARBA" id="ARBA00023015"/>
    </source>
</evidence>
<evidence type="ECO:0000256" key="4">
    <source>
        <dbReference type="ARBA" id="ARBA00022553"/>
    </source>
</evidence>
<dbReference type="Gene3D" id="2.20.70.10">
    <property type="match status" value="1"/>
</dbReference>
<protein>
    <recommendedName>
        <fullName evidence="3">Polyglutamine-binding protein 1</fullName>
    </recommendedName>
    <alternativeName>
        <fullName evidence="13">Polyglutamine tract-binding protein 1</fullName>
    </alternativeName>
</protein>
<feature type="compositionally biased region" description="Basic and acidic residues" evidence="15">
    <location>
        <begin position="300"/>
        <end position="311"/>
    </location>
</feature>
<keyword evidence="7" id="KW-0677">Repeat</keyword>
<dbReference type="Pfam" id="PF00397">
    <property type="entry name" value="WW"/>
    <property type="match status" value="1"/>
</dbReference>
<evidence type="ECO:0000256" key="10">
    <source>
        <dbReference type="ARBA" id="ARBA00023163"/>
    </source>
</evidence>
<reference evidence="17 18" key="1">
    <citation type="submission" date="2022-12" db="EMBL/GenBank/DDBJ databases">
        <title>Chromosome-level genome of Tegillarca granosa.</title>
        <authorList>
            <person name="Kim J."/>
        </authorList>
    </citation>
    <scope>NUCLEOTIDE SEQUENCE [LARGE SCALE GENOMIC DNA]</scope>
    <source>
        <strain evidence="17">Teg-2019</strain>
        <tissue evidence="17">Adductor muscle</tissue>
    </source>
</reference>
<evidence type="ECO:0000256" key="12">
    <source>
        <dbReference type="ARBA" id="ARBA00023242"/>
    </source>
</evidence>
<feature type="region of interest" description="Disordered" evidence="15">
    <location>
        <begin position="14"/>
        <end position="61"/>
    </location>
</feature>
<keyword evidence="5" id="KW-0399">Innate immunity</keyword>
<evidence type="ECO:0000256" key="2">
    <source>
        <dbReference type="ARBA" id="ARBA00004463"/>
    </source>
</evidence>
<gene>
    <name evidence="17" type="ORF">KUTeg_021207</name>
</gene>
<evidence type="ECO:0000256" key="6">
    <source>
        <dbReference type="ARBA" id="ARBA00022664"/>
    </source>
</evidence>
<sequence length="311" mass="35765">MPLPPALQARLQKRGILTKQEQKPVEVEEEVFAEDYDEPVKEGSTQPPPELPLETPVDDNKNEEEIRGPLIYDVLACPNRSNSFHECVDYCRERWGAKTFVPDPDMIRKRDRMLLKYPLPEAWEEVADPSTDRYYYWNTITDEVSWLSPIHPRAQITLSVEQLKAMTKESSREDTYNNNNKSDEEDEEEDMEVNESDSDLSSTSSESESEDEREEKRYGGNRRDRGSGSHRDRGSGRHNSRQQRRQKDELDPMDPASYSDIPRGGWSSGLDRRGEAKTGVDATASGPLFQQRPYPSPGEILRRNRENQGKS</sequence>
<dbReference type="PANTHER" id="PTHR21737:SF3">
    <property type="entry name" value="POLYGLUTAMINE-BINDING PROTEIN 1"/>
    <property type="match status" value="1"/>
</dbReference>
<dbReference type="EMBL" id="JARBDR010000918">
    <property type="protein sequence ID" value="KAJ8302220.1"/>
    <property type="molecule type" value="Genomic_DNA"/>
</dbReference>
<evidence type="ECO:0000256" key="5">
    <source>
        <dbReference type="ARBA" id="ARBA00022588"/>
    </source>
</evidence>
<keyword evidence="8" id="KW-0391">Immunity</keyword>
<proteinExistence type="predicted"/>
<feature type="compositionally biased region" description="Acidic residues" evidence="15">
    <location>
        <begin position="183"/>
        <end position="198"/>
    </location>
</feature>
<feature type="compositionally biased region" description="Acidic residues" evidence="15">
    <location>
        <begin position="27"/>
        <end position="37"/>
    </location>
</feature>
<evidence type="ECO:0000259" key="16">
    <source>
        <dbReference type="PROSITE" id="PS50020"/>
    </source>
</evidence>
<organism evidence="17 18">
    <name type="scientific">Tegillarca granosa</name>
    <name type="common">Malaysian cockle</name>
    <name type="synonym">Anadara granosa</name>
    <dbReference type="NCBI Taxonomy" id="220873"/>
    <lineage>
        <taxon>Eukaryota</taxon>
        <taxon>Metazoa</taxon>
        <taxon>Spiralia</taxon>
        <taxon>Lophotrochozoa</taxon>
        <taxon>Mollusca</taxon>
        <taxon>Bivalvia</taxon>
        <taxon>Autobranchia</taxon>
        <taxon>Pteriomorphia</taxon>
        <taxon>Arcoida</taxon>
        <taxon>Arcoidea</taxon>
        <taxon>Arcidae</taxon>
        <taxon>Tegillarca</taxon>
    </lineage>
</organism>
<comment type="subunit">
    <text evidence="14">Interacts with POU3F2/Brn-2, ATXN1, TXNL4A, HTT and AR. Interaction with ATXN1 correlates positively with the length of the polyglutamine tract. Interacts with RNA polymerase II large subunit in a phosphorylation-dependent manner. Forms a ternary complex with ATXN1 mutant and phosphorylated RNA polymerase II. Interacts (via C-terminus) with TXNL4A and CD2BP2. Interacts (via WW domain) with ATN1 and SF3B1, and may interact with additional splice factors. Interacts (via WW domain) with WBP11; Leading to reduce interaction between PQBP1 and TXNL4A. Interacts with CAPRIN1. Interacts with DDX1. Interacts with SFPQ. Interacts with KHSRP.</text>
</comment>
<evidence type="ECO:0000256" key="15">
    <source>
        <dbReference type="SAM" id="MobiDB-lite"/>
    </source>
</evidence>
<dbReference type="InterPro" id="IPR001202">
    <property type="entry name" value="WW_dom"/>
</dbReference>
<evidence type="ECO:0000256" key="8">
    <source>
        <dbReference type="ARBA" id="ARBA00022859"/>
    </source>
</evidence>
<evidence type="ECO:0000313" key="18">
    <source>
        <dbReference type="Proteomes" id="UP001217089"/>
    </source>
</evidence>
<comment type="caution">
    <text evidence="17">The sequence shown here is derived from an EMBL/GenBank/DDBJ whole genome shotgun (WGS) entry which is preliminary data.</text>
</comment>
<evidence type="ECO:0000256" key="7">
    <source>
        <dbReference type="ARBA" id="ARBA00022737"/>
    </source>
</evidence>
<dbReference type="SUPFAM" id="SSF51045">
    <property type="entry name" value="WW domain"/>
    <property type="match status" value="1"/>
</dbReference>
<evidence type="ECO:0000256" key="3">
    <source>
        <dbReference type="ARBA" id="ARBA00021117"/>
    </source>
</evidence>
<dbReference type="PROSITE" id="PS50020">
    <property type="entry name" value="WW_DOMAIN_2"/>
    <property type="match status" value="1"/>
</dbReference>
<feature type="region of interest" description="Disordered" evidence="15">
    <location>
        <begin position="167"/>
        <end position="311"/>
    </location>
</feature>
<evidence type="ECO:0000256" key="14">
    <source>
        <dbReference type="ARBA" id="ARBA00046362"/>
    </source>
</evidence>
<feature type="compositionally biased region" description="Basic and acidic residues" evidence="15">
    <location>
        <begin position="214"/>
        <end position="235"/>
    </location>
</feature>
<evidence type="ECO:0000256" key="13">
    <source>
        <dbReference type="ARBA" id="ARBA00042167"/>
    </source>
</evidence>
<dbReference type="PANTHER" id="PTHR21737">
    <property type="entry name" value="POLYGLUTAMINE BINDING PROTEIN 1/MARVEL MEMBRANE-ASSOCIATING DOMAIN CONTAINING 3"/>
    <property type="match status" value="1"/>
</dbReference>
<dbReference type="Proteomes" id="UP001217089">
    <property type="component" value="Unassembled WGS sequence"/>
</dbReference>
<dbReference type="CDD" id="cd00201">
    <property type="entry name" value="WW"/>
    <property type="match status" value="1"/>
</dbReference>
<keyword evidence="11" id="KW-0508">mRNA splicing</keyword>
<keyword evidence="4" id="KW-0597">Phosphoprotein</keyword>
<comment type="subcellular location">
    <subcellularLocation>
        <location evidence="2">Cytoplasmic granule</location>
    </subcellularLocation>
    <subcellularLocation>
        <location evidence="1">Nucleus speckle</location>
    </subcellularLocation>
</comment>
<dbReference type="Gene3D" id="3.40.30.10">
    <property type="entry name" value="Glutaredoxin"/>
    <property type="match status" value="1"/>
</dbReference>
<keyword evidence="10" id="KW-0804">Transcription</keyword>
<keyword evidence="12" id="KW-0539">Nucleus</keyword>
<keyword evidence="18" id="KW-1185">Reference proteome</keyword>